<dbReference type="GO" id="GO:0010420">
    <property type="term" value="F:polyprenyldihydroxybenzoate methyltransferase activity"/>
    <property type="evidence" value="ECO:0007669"/>
    <property type="project" value="TreeGrafter"/>
</dbReference>
<sequence>MSAHPTEQAKALFQQGLSLTQAGDWGRAEQLFAQALVLAPGRPSLMQNLGIARVVLKRHAEAEPLLRAALDPHAPASPETLGAWRALAQAQLALAQYQPALTSLERCFALGETGAIPRAQYAQCLSRLNRGAEAITAYQRALHADAQLPDAWTELGNEYRQVGRHEDAERCYREALARGGDADMLHYFLAAMQGDAHAITATPPHYVRQLFDQYAEQFDEHLVRQLGYRGHERLIDLLPPEAGTRFARVLDLGCGTGLCGAHLRATLLLRHDVLEGVDLSPAMLEKARARQVYDVLHLVDIHEFLATPPEQPFDLVLAADVFIYLGALDRVYAAMAQWLRPGGWLAFTVETPGAQATAAQGMELRSSMRYAHALGYLRALAARHGLTVMHMQEEVLRHDQRQAVAGAYVYLRRD</sequence>
<evidence type="ECO:0000259" key="2">
    <source>
        <dbReference type="Pfam" id="PF08242"/>
    </source>
</evidence>
<feature type="repeat" description="TPR" evidence="1">
    <location>
        <begin position="9"/>
        <end position="42"/>
    </location>
</feature>
<accession>A0A016XDF8</accession>
<dbReference type="SMART" id="SM00028">
    <property type="entry name" value="TPR"/>
    <property type="match status" value="4"/>
</dbReference>
<evidence type="ECO:0000313" key="3">
    <source>
        <dbReference type="EMBL" id="EYC50124.1"/>
    </source>
</evidence>
<dbReference type="eggNOG" id="COG4976">
    <property type="taxonomic scope" value="Bacteria"/>
</dbReference>
<dbReference type="RefSeq" id="WP_035604604.1">
    <property type="nucleotide sequence ID" value="NZ_JEMG01000001.1"/>
</dbReference>
<dbReference type="Pfam" id="PF13432">
    <property type="entry name" value="TPR_16"/>
    <property type="match status" value="1"/>
</dbReference>
<dbReference type="AlphaFoldDB" id="A0A016XDF8"/>
<dbReference type="InterPro" id="IPR029063">
    <property type="entry name" value="SAM-dependent_MTases_sf"/>
</dbReference>
<keyword evidence="1" id="KW-0802">TPR repeat</keyword>
<name>A0A016XDF8_9BURK</name>
<dbReference type="Pfam" id="PF08242">
    <property type="entry name" value="Methyltransf_12"/>
    <property type="match status" value="1"/>
</dbReference>
<comment type="caution">
    <text evidence="3">The sequence shown here is derived from an EMBL/GenBank/DDBJ whole genome shotgun (WGS) entry which is preliminary data.</text>
</comment>
<keyword evidence="3" id="KW-0808">Transferase</keyword>
<dbReference type="CDD" id="cd02440">
    <property type="entry name" value="AdoMet_MTases"/>
    <property type="match status" value="1"/>
</dbReference>
<dbReference type="PROSITE" id="PS50005">
    <property type="entry name" value="TPR"/>
    <property type="match status" value="2"/>
</dbReference>
<keyword evidence="3" id="KW-0489">Methyltransferase</keyword>
<dbReference type="EMBL" id="JEMG01000001">
    <property type="protein sequence ID" value="EYC50124.1"/>
    <property type="molecule type" value="Genomic_DNA"/>
</dbReference>
<dbReference type="Gene3D" id="3.40.50.150">
    <property type="entry name" value="Vaccinia Virus protein VP39"/>
    <property type="match status" value="1"/>
</dbReference>
<proteinExistence type="predicted"/>
<dbReference type="PANTHER" id="PTHR43464:SF89">
    <property type="entry name" value="METHYLTRANSFERASE"/>
    <property type="match status" value="1"/>
</dbReference>
<dbReference type="InterPro" id="IPR011990">
    <property type="entry name" value="TPR-like_helical_dom_sf"/>
</dbReference>
<organism evidence="3 4">
    <name type="scientific">Hylemonella gracilis str. Niagara R</name>
    <dbReference type="NCBI Taxonomy" id="1458275"/>
    <lineage>
        <taxon>Bacteria</taxon>
        <taxon>Pseudomonadati</taxon>
        <taxon>Pseudomonadota</taxon>
        <taxon>Betaproteobacteria</taxon>
        <taxon>Burkholderiales</taxon>
        <taxon>Comamonadaceae</taxon>
        <taxon>Hylemonella</taxon>
    </lineage>
</organism>
<evidence type="ECO:0000256" key="1">
    <source>
        <dbReference type="PROSITE-ProRule" id="PRU00339"/>
    </source>
</evidence>
<dbReference type="Pfam" id="PF00515">
    <property type="entry name" value="TPR_1"/>
    <property type="match status" value="1"/>
</dbReference>
<dbReference type="OrthoDB" id="9809392at2"/>
<gene>
    <name evidence="3" type="ORF">AZ34_02890</name>
</gene>
<dbReference type="Gene3D" id="1.25.40.10">
    <property type="entry name" value="Tetratricopeptide repeat domain"/>
    <property type="match status" value="2"/>
</dbReference>
<feature type="domain" description="Methyltransferase type 12" evidence="2">
    <location>
        <begin position="250"/>
        <end position="345"/>
    </location>
</feature>
<dbReference type="InterPro" id="IPR019734">
    <property type="entry name" value="TPR_rpt"/>
</dbReference>
<reference evidence="3 4" key="1">
    <citation type="submission" date="2014-02" db="EMBL/GenBank/DDBJ databases">
        <title>Draft Genome of Hylemonella gracilis isolated from the Niagara River.</title>
        <authorList>
            <person name="Pawlowski D.R."/>
            <person name="Koudelka G.B."/>
        </authorList>
    </citation>
    <scope>NUCLEOTIDE SEQUENCE [LARGE SCALE GENOMIC DNA]</scope>
    <source>
        <strain evidence="3 4">Niagara R</strain>
    </source>
</reference>
<dbReference type="PANTHER" id="PTHR43464">
    <property type="entry name" value="METHYLTRANSFERASE"/>
    <property type="match status" value="1"/>
</dbReference>
<dbReference type="InterPro" id="IPR013217">
    <property type="entry name" value="Methyltransf_12"/>
</dbReference>
<evidence type="ECO:0000313" key="4">
    <source>
        <dbReference type="Proteomes" id="UP000023268"/>
    </source>
</evidence>
<dbReference type="Proteomes" id="UP000023268">
    <property type="component" value="Unassembled WGS sequence"/>
</dbReference>
<dbReference type="GO" id="GO:0032259">
    <property type="term" value="P:methylation"/>
    <property type="evidence" value="ECO:0007669"/>
    <property type="project" value="UniProtKB-KW"/>
</dbReference>
<dbReference type="SUPFAM" id="SSF53335">
    <property type="entry name" value="S-adenosyl-L-methionine-dependent methyltransferases"/>
    <property type="match status" value="1"/>
</dbReference>
<protein>
    <submittedName>
        <fullName evidence="3">Methyltransferase</fullName>
    </submittedName>
</protein>
<dbReference type="STRING" id="1458275.AZ34_02890"/>
<feature type="repeat" description="TPR" evidence="1">
    <location>
        <begin position="149"/>
        <end position="182"/>
    </location>
</feature>
<dbReference type="SUPFAM" id="SSF48452">
    <property type="entry name" value="TPR-like"/>
    <property type="match status" value="1"/>
</dbReference>